<accession>A0AAV4ZY24</accession>
<protein>
    <submittedName>
        <fullName evidence="1">Uncharacterized protein</fullName>
    </submittedName>
</protein>
<evidence type="ECO:0000313" key="1">
    <source>
        <dbReference type="EMBL" id="GJJ05922.1"/>
    </source>
</evidence>
<dbReference type="Proteomes" id="UP001050691">
    <property type="component" value="Unassembled WGS sequence"/>
</dbReference>
<dbReference type="InterPro" id="IPR032675">
    <property type="entry name" value="LRR_dom_sf"/>
</dbReference>
<dbReference type="EMBL" id="BPWL01000001">
    <property type="protein sequence ID" value="GJJ05922.1"/>
    <property type="molecule type" value="Genomic_DNA"/>
</dbReference>
<dbReference type="AlphaFoldDB" id="A0AAV4ZY24"/>
<dbReference type="Gene3D" id="3.80.10.10">
    <property type="entry name" value="Ribonuclease Inhibitor"/>
    <property type="match status" value="1"/>
</dbReference>
<organism evidence="1 2">
    <name type="scientific">Clathrus columnatus</name>
    <dbReference type="NCBI Taxonomy" id="1419009"/>
    <lineage>
        <taxon>Eukaryota</taxon>
        <taxon>Fungi</taxon>
        <taxon>Dikarya</taxon>
        <taxon>Basidiomycota</taxon>
        <taxon>Agaricomycotina</taxon>
        <taxon>Agaricomycetes</taxon>
        <taxon>Phallomycetidae</taxon>
        <taxon>Phallales</taxon>
        <taxon>Clathraceae</taxon>
        <taxon>Clathrus</taxon>
    </lineage>
</organism>
<name>A0AAV4ZY24_9AGAM</name>
<keyword evidence="2" id="KW-1185">Reference proteome</keyword>
<reference evidence="1" key="1">
    <citation type="submission" date="2021-10" db="EMBL/GenBank/DDBJ databases">
        <title>De novo Genome Assembly of Clathrus columnatus (Basidiomycota, Fungi) Using Illumina and Nanopore Sequence Data.</title>
        <authorList>
            <person name="Ogiso-Tanaka E."/>
            <person name="Itagaki H."/>
            <person name="Hosoya T."/>
            <person name="Hosaka K."/>
        </authorList>
    </citation>
    <scope>NUCLEOTIDE SEQUENCE</scope>
    <source>
        <strain evidence="1">MO-923</strain>
    </source>
</reference>
<proteinExistence type="predicted"/>
<evidence type="ECO:0000313" key="2">
    <source>
        <dbReference type="Proteomes" id="UP001050691"/>
    </source>
</evidence>
<sequence length="462" mass="52265">MPYPWILFSWICHYWRTIVLGNVAFWTTVVFDKHMTSNFLKKLLERSRTAPLEIIVLDSVLSVVIFMNCWKCLGKEADRVKTFHVDSDSIHLLCFSQLTSFFPSLENIFFDTCGFTDSFDVPIATLSVQSHLKALRFSVRRLGCLAMPGQFPGLRWLELKYDSSIPLLFSCQALQYLPCLQFLHLCAPYWTTSTTSAFPGPIVTLPELRVLIAEYLVPRFINAPKLMHLKIDYPAGYDNDDNFCGFDFSGITRLYFGITTHDFRIWGSSHPEADFFLDHGGVKSVFDPIPDSYPCRIQISLEDLTPFKALSTKGPSSLFNLCIQRAANIQGIALACYESDPPNFWTQDDLNSFLKVLQGTTAVREFALSCGSSFATLCDVLSNRTLLPHLERLIYFNDSRQSQSLTELYPLQKLMIGRSGTGPRPLNIGLMEFPAVQPELLEHIEGLGIRLTQVSKNSVIGK</sequence>
<gene>
    <name evidence="1" type="ORF">Clacol_000109</name>
</gene>
<comment type="caution">
    <text evidence="1">The sequence shown here is derived from an EMBL/GenBank/DDBJ whole genome shotgun (WGS) entry which is preliminary data.</text>
</comment>
<dbReference type="SUPFAM" id="SSF52047">
    <property type="entry name" value="RNI-like"/>
    <property type="match status" value="1"/>
</dbReference>